<dbReference type="PANTHER" id="PTHR33383:SF1">
    <property type="entry name" value="MEMBRANE PROTEIN INSERTION EFFICIENCY FACTOR-RELATED"/>
    <property type="match status" value="1"/>
</dbReference>
<reference evidence="2 3" key="1">
    <citation type="journal article" date="2024" name="Nat. Commun.">
        <title>Phylogenomics reveals the evolutionary origins of lichenization in chlorophyte algae.</title>
        <authorList>
            <person name="Puginier C."/>
            <person name="Libourel C."/>
            <person name="Otte J."/>
            <person name="Skaloud P."/>
            <person name="Haon M."/>
            <person name="Grisel S."/>
            <person name="Petersen M."/>
            <person name="Berrin J.G."/>
            <person name="Delaux P.M."/>
            <person name="Dal Grande F."/>
            <person name="Keller J."/>
        </authorList>
    </citation>
    <scope>NUCLEOTIDE SEQUENCE [LARGE SCALE GENOMIC DNA]</scope>
    <source>
        <strain evidence="2 3">SAG 2145</strain>
    </source>
</reference>
<dbReference type="InterPro" id="IPR002696">
    <property type="entry name" value="Membr_insert_effic_factor_YidD"/>
</dbReference>
<organism evidence="2 3">
    <name type="scientific">Apatococcus lobatus</name>
    <dbReference type="NCBI Taxonomy" id="904363"/>
    <lineage>
        <taxon>Eukaryota</taxon>
        <taxon>Viridiplantae</taxon>
        <taxon>Chlorophyta</taxon>
        <taxon>core chlorophytes</taxon>
        <taxon>Trebouxiophyceae</taxon>
        <taxon>Chlorellales</taxon>
        <taxon>Chlorellaceae</taxon>
        <taxon>Apatococcus</taxon>
    </lineage>
</organism>
<proteinExistence type="inferred from homology"/>
<dbReference type="NCBIfam" id="TIGR00278">
    <property type="entry name" value="membrane protein insertion efficiency factor YidD"/>
    <property type="match status" value="1"/>
</dbReference>
<sequence length="179" mass="19597">MELSITRARPESFPLRDSSKGPRRPTAACLTCFKQGSAGRSLICRPVESQAGQQVQKLCSEQRPLLQICGSLQKSEAQGVKSNDLIVTSLAAKQPTPAVRFAVGAVNIYKGFISPILPNVCRFLPSCSTYSVEAFTEFGFGKGLTLMIWRILRCNPFGGSGYDPVRWPPVGLERVFKDI</sequence>
<gene>
    <name evidence="2" type="ORF">WJX74_003158</name>
</gene>
<dbReference type="SMART" id="SM01234">
    <property type="entry name" value="Haemolytic"/>
    <property type="match status" value="1"/>
</dbReference>
<dbReference type="EMBL" id="JALJOS010000064">
    <property type="protein sequence ID" value="KAK9817582.1"/>
    <property type="molecule type" value="Genomic_DNA"/>
</dbReference>
<dbReference type="AlphaFoldDB" id="A0AAW1Q9J8"/>
<evidence type="ECO:0008006" key="4">
    <source>
        <dbReference type="Google" id="ProtNLM"/>
    </source>
</evidence>
<comment type="caution">
    <text evidence="2">The sequence shown here is derived from an EMBL/GenBank/DDBJ whole genome shotgun (WGS) entry which is preliminary data.</text>
</comment>
<evidence type="ECO:0000256" key="1">
    <source>
        <dbReference type="SAM" id="MobiDB-lite"/>
    </source>
</evidence>
<keyword evidence="3" id="KW-1185">Reference proteome</keyword>
<dbReference type="Proteomes" id="UP001438707">
    <property type="component" value="Unassembled WGS sequence"/>
</dbReference>
<dbReference type="HAMAP" id="MF_00386">
    <property type="entry name" value="UPF0161_YidD"/>
    <property type="match status" value="1"/>
</dbReference>
<evidence type="ECO:0000313" key="3">
    <source>
        <dbReference type="Proteomes" id="UP001438707"/>
    </source>
</evidence>
<name>A0AAW1Q9J8_9CHLO</name>
<feature type="region of interest" description="Disordered" evidence="1">
    <location>
        <begin position="1"/>
        <end position="25"/>
    </location>
</feature>
<protein>
    <recommendedName>
        <fullName evidence="4">Membrane protein insertion efficiency factor</fullName>
    </recommendedName>
</protein>
<evidence type="ECO:0000313" key="2">
    <source>
        <dbReference type="EMBL" id="KAK9817582.1"/>
    </source>
</evidence>
<accession>A0AAW1Q9J8</accession>
<dbReference type="PANTHER" id="PTHR33383">
    <property type="entry name" value="MEMBRANE PROTEIN INSERTION EFFICIENCY FACTOR-RELATED"/>
    <property type="match status" value="1"/>
</dbReference>
<dbReference type="Pfam" id="PF01809">
    <property type="entry name" value="YidD"/>
    <property type="match status" value="1"/>
</dbReference>